<gene>
    <name evidence="1" type="ordered locus">CMM_2291</name>
</gene>
<keyword evidence="1" id="KW-0540">Nuclease</keyword>
<organism evidence="1 2">
    <name type="scientific">Clavibacter michiganensis subsp. michiganensis (strain NCPPB 382)</name>
    <dbReference type="NCBI Taxonomy" id="443906"/>
    <lineage>
        <taxon>Bacteria</taxon>
        <taxon>Bacillati</taxon>
        <taxon>Actinomycetota</taxon>
        <taxon>Actinomycetes</taxon>
        <taxon>Micrococcales</taxon>
        <taxon>Microbacteriaceae</taxon>
        <taxon>Clavibacter</taxon>
    </lineage>
</organism>
<dbReference type="EMBL" id="AM711867">
    <property type="protein sequence ID" value="CAN02363.1"/>
    <property type="molecule type" value="Genomic_DNA"/>
</dbReference>
<dbReference type="Proteomes" id="UP000001564">
    <property type="component" value="Chromosome"/>
</dbReference>
<keyword evidence="1" id="KW-0255">Endonuclease</keyword>
<evidence type="ECO:0000313" key="2">
    <source>
        <dbReference type="Proteomes" id="UP000001564"/>
    </source>
</evidence>
<dbReference type="GO" id="GO:0004519">
    <property type="term" value="F:endonuclease activity"/>
    <property type="evidence" value="ECO:0007669"/>
    <property type="project" value="UniProtKB-KW"/>
</dbReference>
<dbReference type="CDD" id="cd00085">
    <property type="entry name" value="HNHc"/>
    <property type="match status" value="1"/>
</dbReference>
<protein>
    <submittedName>
        <fullName evidence="1">Endonuclease</fullName>
    </submittedName>
</protein>
<reference evidence="1 2" key="1">
    <citation type="journal article" date="2008" name="J. Bacteriol.">
        <title>The genome sequence of the tomato-pathogenic actinomycete Clavibacter michiganensis subsp. michiganensis NCPPB382 reveals a large island involved in pathogenicity.</title>
        <authorList>
            <person name="Gartemann K.H."/>
            <person name="Abt B."/>
            <person name="Bekel T."/>
            <person name="Burger A."/>
            <person name="Engemann J."/>
            <person name="Flugel M."/>
            <person name="Gaigalat L."/>
            <person name="Goesmann A."/>
            <person name="Grafen I."/>
            <person name="Kalinowski J."/>
            <person name="Kaup O."/>
            <person name="Kirchner O."/>
            <person name="Krause L."/>
            <person name="Linke B."/>
            <person name="McHardy A."/>
            <person name="Meyer F."/>
            <person name="Pohle S."/>
            <person name="Ruckert C."/>
            <person name="Schneiker S."/>
            <person name="Zellermann E.M."/>
            <person name="Puhler A."/>
            <person name="Eichenlaub R."/>
            <person name="Kaiser O."/>
            <person name="Bartels D."/>
        </authorList>
    </citation>
    <scope>NUCLEOTIDE SEQUENCE [LARGE SCALE GENOMIC DNA]</scope>
    <source>
        <strain evidence="1 2">NCPPB 382</strain>
    </source>
</reference>
<sequence length="254" mass="28389">MWHDDRVSITDRTRKLLWTRAHNRCAMCRAALTEVDHEGETVLGEEAHIIARSPLGPRGADGDRTDVDGYANLILLCSMDHKRVDSQRSRYSAEWLRAKKAEHEKWADDRLRFQPIRLQKGDDEDAVPLMPMITGEDVWHVINGAGFFQMRPLQGHGDPSASDAADEFLQTAREYGELAGVIEDAGFKDVRAAQRQLQDGITGLWELHLFVFGRRLTRTLTGGEAPPMPVAVASIVIMHADEVKAHLGEDDTGS</sequence>
<dbReference type="AlphaFoldDB" id="A5CTD6"/>
<evidence type="ECO:0000313" key="1">
    <source>
        <dbReference type="EMBL" id="CAN02363.1"/>
    </source>
</evidence>
<dbReference type="KEGG" id="cmi:CMM_2291"/>
<name>A5CTD6_CLAM3</name>
<proteinExistence type="predicted"/>
<keyword evidence="2" id="KW-1185">Reference proteome</keyword>
<dbReference type="InterPro" id="IPR003615">
    <property type="entry name" value="HNH_nuc"/>
</dbReference>
<accession>A5CTD6</accession>
<keyword evidence="1" id="KW-0378">Hydrolase</keyword>
<dbReference type="HOGENOM" id="CLU_1168825_0_0_11"/>
<dbReference type="eggNOG" id="COG1403">
    <property type="taxonomic scope" value="Bacteria"/>
</dbReference>